<reference evidence="7 8" key="1">
    <citation type="journal article" date="2022" name="Allergy">
        <title>Genome assembly and annotation of Periplaneta americana reveal a comprehensive cockroach allergen profile.</title>
        <authorList>
            <person name="Wang L."/>
            <person name="Xiong Q."/>
            <person name="Saelim N."/>
            <person name="Wang L."/>
            <person name="Nong W."/>
            <person name="Wan A.T."/>
            <person name="Shi M."/>
            <person name="Liu X."/>
            <person name="Cao Q."/>
            <person name="Hui J.H.L."/>
            <person name="Sookrung N."/>
            <person name="Leung T.F."/>
            <person name="Tungtrongchitr A."/>
            <person name="Tsui S.K.W."/>
        </authorList>
    </citation>
    <scope>NUCLEOTIDE SEQUENCE [LARGE SCALE GENOMIC DNA]</scope>
    <source>
        <strain evidence="7">PWHHKU_190912</strain>
    </source>
</reference>
<dbReference type="EMBL" id="JAJSOF020000029">
    <property type="protein sequence ID" value="KAJ4432500.1"/>
    <property type="molecule type" value="Genomic_DNA"/>
</dbReference>
<accession>A0ABQ8SFA2</accession>
<evidence type="ECO:0000256" key="1">
    <source>
        <dbReference type="ARBA" id="ARBA00011764"/>
    </source>
</evidence>
<evidence type="ECO:0000313" key="7">
    <source>
        <dbReference type="EMBL" id="KAJ4432500.1"/>
    </source>
</evidence>
<comment type="function">
    <text evidence="5">Involved in transvection phenomena (= synapsis-dependent gene expression), where the synaptic pairing of chromosomes carrying genes with which zeste interacts influences the expression of these genes. Zeste binds to DNA and stimulates transcription from a nearby promoter.</text>
</comment>
<keyword evidence="3" id="KW-0805">Transcription regulation</keyword>
<feature type="non-terminal residue" evidence="7">
    <location>
        <position position="133"/>
    </location>
</feature>
<evidence type="ECO:0000256" key="3">
    <source>
        <dbReference type="ARBA" id="ARBA00023015"/>
    </source>
</evidence>
<organism evidence="7 8">
    <name type="scientific">Periplaneta americana</name>
    <name type="common">American cockroach</name>
    <name type="synonym">Blatta americana</name>
    <dbReference type="NCBI Taxonomy" id="6978"/>
    <lineage>
        <taxon>Eukaryota</taxon>
        <taxon>Metazoa</taxon>
        <taxon>Ecdysozoa</taxon>
        <taxon>Arthropoda</taxon>
        <taxon>Hexapoda</taxon>
        <taxon>Insecta</taxon>
        <taxon>Pterygota</taxon>
        <taxon>Neoptera</taxon>
        <taxon>Polyneoptera</taxon>
        <taxon>Dictyoptera</taxon>
        <taxon>Blattodea</taxon>
        <taxon>Blattoidea</taxon>
        <taxon>Blattidae</taxon>
        <taxon>Blattinae</taxon>
        <taxon>Periplaneta</taxon>
    </lineage>
</organism>
<evidence type="ECO:0000259" key="6">
    <source>
        <dbReference type="Pfam" id="PF13873"/>
    </source>
</evidence>
<gene>
    <name evidence="7" type="ORF">ANN_21120</name>
</gene>
<dbReference type="Pfam" id="PF13873">
    <property type="entry name" value="Myb_DNA-bind_5"/>
    <property type="match status" value="1"/>
</dbReference>
<dbReference type="PANTHER" id="PTHR21411:SF0">
    <property type="entry name" value="REGULATORY PROTEIN ZESTE"/>
    <property type="match status" value="1"/>
</dbReference>
<keyword evidence="4" id="KW-0804">Transcription</keyword>
<dbReference type="PANTHER" id="PTHR21411">
    <property type="entry name" value="APONTIC"/>
    <property type="match status" value="1"/>
</dbReference>
<comment type="subunit">
    <text evidence="1">Self-associates forming complexes of several hundred monomers.</text>
</comment>
<feature type="domain" description="Myb/SANT-like DNA-binding" evidence="6">
    <location>
        <begin position="8"/>
        <end position="83"/>
    </location>
</feature>
<dbReference type="InterPro" id="IPR028002">
    <property type="entry name" value="Myb_DNA-bind_5"/>
</dbReference>
<name>A0ABQ8SFA2_PERAM</name>
<dbReference type="Proteomes" id="UP001148838">
    <property type="component" value="Unassembled WGS sequence"/>
</dbReference>
<evidence type="ECO:0000256" key="4">
    <source>
        <dbReference type="ARBA" id="ARBA00023163"/>
    </source>
</evidence>
<keyword evidence="8" id="KW-1185">Reference proteome</keyword>
<evidence type="ECO:0000313" key="8">
    <source>
        <dbReference type="Proteomes" id="UP001148838"/>
    </source>
</evidence>
<protein>
    <recommendedName>
        <fullName evidence="2">Regulatory protein zeste</fullName>
    </recommendedName>
</protein>
<evidence type="ECO:0000256" key="5">
    <source>
        <dbReference type="ARBA" id="ARBA00025466"/>
    </source>
</evidence>
<proteinExistence type="predicted"/>
<evidence type="ECO:0000256" key="2">
    <source>
        <dbReference type="ARBA" id="ARBA00016807"/>
    </source>
</evidence>
<sequence>MEKRRNGGKNFSEREKMLLLDIITEYKDVIENKTTDAVTNTLKHECWGKICHKFNAQQDSDIRNSEQLRNLYDCLKRRARKERSTEKVEIYKTGGGSVASTATVGTVSERVIGLISEQITPLINEFDSDTNYH</sequence>
<comment type="caution">
    <text evidence="7">The sequence shown here is derived from an EMBL/GenBank/DDBJ whole genome shotgun (WGS) entry which is preliminary data.</text>
</comment>